<accession>A0A1G2PF90</accession>
<proteinExistence type="predicted"/>
<comment type="caution">
    <text evidence="2">The sequence shown here is derived from an EMBL/GenBank/DDBJ whole genome shotgun (WGS) entry which is preliminary data.</text>
</comment>
<keyword evidence="1" id="KW-0812">Transmembrane</keyword>
<dbReference type="Proteomes" id="UP000178869">
    <property type="component" value="Unassembled WGS sequence"/>
</dbReference>
<gene>
    <name evidence="2" type="ORF">A2828_00480</name>
</gene>
<organism evidence="2 3">
    <name type="scientific">Candidatus Terrybacteria bacterium RIFCSPHIGHO2_01_FULL_43_35</name>
    <dbReference type="NCBI Taxonomy" id="1802361"/>
    <lineage>
        <taxon>Bacteria</taxon>
        <taxon>Candidatus Terryibacteriota</taxon>
    </lineage>
</organism>
<sequence>MSGLFCGLSSGYAISTIIAGILGVPANKLWLQNAEAFIILAIIGSALLICGVISEKLSR</sequence>
<dbReference type="AlphaFoldDB" id="A0A1G2PF90"/>
<evidence type="ECO:0000313" key="2">
    <source>
        <dbReference type="EMBL" id="OHA46409.1"/>
    </source>
</evidence>
<dbReference type="EMBL" id="MHSR01000016">
    <property type="protein sequence ID" value="OHA46409.1"/>
    <property type="molecule type" value="Genomic_DNA"/>
</dbReference>
<feature type="transmembrane region" description="Helical" evidence="1">
    <location>
        <begin position="36"/>
        <end position="54"/>
    </location>
</feature>
<reference evidence="2 3" key="1">
    <citation type="journal article" date="2016" name="Nat. Commun.">
        <title>Thousands of microbial genomes shed light on interconnected biogeochemical processes in an aquifer system.</title>
        <authorList>
            <person name="Anantharaman K."/>
            <person name="Brown C.T."/>
            <person name="Hug L.A."/>
            <person name="Sharon I."/>
            <person name="Castelle C.J."/>
            <person name="Probst A.J."/>
            <person name="Thomas B.C."/>
            <person name="Singh A."/>
            <person name="Wilkins M.J."/>
            <person name="Karaoz U."/>
            <person name="Brodie E.L."/>
            <person name="Williams K.H."/>
            <person name="Hubbard S.S."/>
            <person name="Banfield J.F."/>
        </authorList>
    </citation>
    <scope>NUCLEOTIDE SEQUENCE [LARGE SCALE GENOMIC DNA]</scope>
</reference>
<evidence type="ECO:0000313" key="3">
    <source>
        <dbReference type="Proteomes" id="UP000178869"/>
    </source>
</evidence>
<keyword evidence="1" id="KW-0472">Membrane</keyword>
<protein>
    <submittedName>
        <fullName evidence="2">Uncharacterized protein</fullName>
    </submittedName>
</protein>
<keyword evidence="1" id="KW-1133">Transmembrane helix</keyword>
<feature type="transmembrane region" description="Helical" evidence="1">
    <location>
        <begin position="12"/>
        <end position="30"/>
    </location>
</feature>
<name>A0A1G2PF90_9BACT</name>
<evidence type="ECO:0000256" key="1">
    <source>
        <dbReference type="SAM" id="Phobius"/>
    </source>
</evidence>